<dbReference type="Proteomes" id="UP001583177">
    <property type="component" value="Unassembled WGS sequence"/>
</dbReference>
<dbReference type="SUPFAM" id="SSF48264">
    <property type="entry name" value="Cytochrome P450"/>
    <property type="match status" value="1"/>
</dbReference>
<comment type="caution">
    <text evidence="2">The sequence shown here is derived from an EMBL/GenBank/DDBJ whole genome shotgun (WGS) entry which is preliminary data.</text>
</comment>
<organism evidence="2 3">
    <name type="scientific">Diaporthe australafricana</name>
    <dbReference type="NCBI Taxonomy" id="127596"/>
    <lineage>
        <taxon>Eukaryota</taxon>
        <taxon>Fungi</taxon>
        <taxon>Dikarya</taxon>
        <taxon>Ascomycota</taxon>
        <taxon>Pezizomycotina</taxon>
        <taxon>Sordariomycetes</taxon>
        <taxon>Sordariomycetidae</taxon>
        <taxon>Diaporthales</taxon>
        <taxon>Diaporthaceae</taxon>
        <taxon>Diaporthe</taxon>
    </lineage>
</organism>
<keyword evidence="1" id="KW-0472">Membrane</keyword>
<reference evidence="2 3" key="1">
    <citation type="journal article" date="2024" name="IMA Fungus">
        <title>IMA Genome - F19 : A genome assembly and annotation guide to empower mycologists, including annotated draft genome sequences of Ceratocystis pirilliformis, Diaporthe australafricana, Fusarium ophioides, Paecilomyces lecythidis, and Sporothrix stenoceras.</title>
        <authorList>
            <person name="Aylward J."/>
            <person name="Wilson A.M."/>
            <person name="Visagie C.M."/>
            <person name="Spraker J."/>
            <person name="Barnes I."/>
            <person name="Buitendag C."/>
            <person name="Ceriani C."/>
            <person name="Del Mar Angel L."/>
            <person name="du Plessis D."/>
            <person name="Fuchs T."/>
            <person name="Gasser K."/>
            <person name="Kramer D."/>
            <person name="Li W."/>
            <person name="Munsamy K."/>
            <person name="Piso A."/>
            <person name="Price J.L."/>
            <person name="Sonnekus B."/>
            <person name="Thomas C."/>
            <person name="van der Nest A."/>
            <person name="van Dijk A."/>
            <person name="van Heerden A."/>
            <person name="van Vuuren N."/>
            <person name="Yilmaz N."/>
            <person name="Duong T.A."/>
            <person name="van der Merwe N.A."/>
            <person name="Wingfield M.J."/>
            <person name="Wingfield B.D."/>
        </authorList>
    </citation>
    <scope>NUCLEOTIDE SEQUENCE [LARGE SCALE GENOMIC DNA]</scope>
    <source>
        <strain evidence="2 3">CMW 18300</strain>
    </source>
</reference>
<dbReference type="PANTHER" id="PTHR47582:SF1">
    <property type="entry name" value="P450, PUTATIVE (EUROFUNG)-RELATED"/>
    <property type="match status" value="1"/>
</dbReference>
<dbReference type="EMBL" id="JAWRVE010000119">
    <property type="protein sequence ID" value="KAL1856844.1"/>
    <property type="molecule type" value="Genomic_DNA"/>
</dbReference>
<evidence type="ECO:0000256" key="1">
    <source>
        <dbReference type="SAM" id="Phobius"/>
    </source>
</evidence>
<keyword evidence="1" id="KW-0812">Transmembrane</keyword>
<keyword evidence="1" id="KW-1133">Transmembrane helix</keyword>
<dbReference type="InterPro" id="IPR053007">
    <property type="entry name" value="CYP450_monoxygenase_sec-met"/>
</dbReference>
<sequence length="211" mass="23740">MSSPAVLAALGAVASAYVFLWALLKFTQDSREPPAVLRTIPFLSPIFGMMRWSMEFYPHMRKRYHNLPIYTLRIPGARLYVINSLDLIPVVQRQWRTLLFPPIQVKAAKAAMGASDDAIKVLEKDMITDKGFVPGMVKVTHPTMSNGPLLDNLNIKAFEVFDEAMKQFTSTTGTTVNMFEWIGAQIMRATTDAVYGPDNPLQETENLEAWQ</sequence>
<name>A0ABR3W9K1_9PEZI</name>
<evidence type="ECO:0000313" key="2">
    <source>
        <dbReference type="EMBL" id="KAL1856844.1"/>
    </source>
</evidence>
<dbReference type="InterPro" id="IPR036396">
    <property type="entry name" value="Cyt_P450_sf"/>
</dbReference>
<protein>
    <recommendedName>
        <fullName evidence="4">Cytochrome P450</fullName>
    </recommendedName>
</protein>
<proteinExistence type="predicted"/>
<dbReference type="PANTHER" id="PTHR47582">
    <property type="entry name" value="P450, PUTATIVE (EUROFUNG)-RELATED"/>
    <property type="match status" value="1"/>
</dbReference>
<evidence type="ECO:0000313" key="3">
    <source>
        <dbReference type="Proteomes" id="UP001583177"/>
    </source>
</evidence>
<gene>
    <name evidence="2" type="ORF">Daus18300_010607</name>
</gene>
<evidence type="ECO:0008006" key="4">
    <source>
        <dbReference type="Google" id="ProtNLM"/>
    </source>
</evidence>
<feature type="transmembrane region" description="Helical" evidence="1">
    <location>
        <begin position="6"/>
        <end position="24"/>
    </location>
</feature>
<accession>A0ABR3W9K1</accession>
<keyword evidence="3" id="KW-1185">Reference proteome</keyword>
<dbReference type="Gene3D" id="1.10.630.10">
    <property type="entry name" value="Cytochrome P450"/>
    <property type="match status" value="1"/>
</dbReference>